<accession>A0A518DMK9</accession>
<evidence type="ECO:0000256" key="2">
    <source>
        <dbReference type="SAM" id="Phobius"/>
    </source>
</evidence>
<evidence type="ECO:0000313" key="3">
    <source>
        <dbReference type="EMBL" id="QDU93062.1"/>
    </source>
</evidence>
<proteinExistence type="predicted"/>
<dbReference type="Gene3D" id="1.20.5.340">
    <property type="match status" value="1"/>
</dbReference>
<dbReference type="PANTHER" id="PTHR32309:SF13">
    <property type="entry name" value="FERRIC ENTEROBACTIN TRANSPORT PROTEIN FEPE"/>
    <property type="match status" value="1"/>
</dbReference>
<evidence type="ECO:0000256" key="1">
    <source>
        <dbReference type="SAM" id="Coils"/>
    </source>
</evidence>
<keyword evidence="2" id="KW-1133">Transmembrane helix</keyword>
<keyword evidence="1" id="KW-0175">Coiled coil</keyword>
<dbReference type="KEGG" id="lcre:Pla8534_08370"/>
<dbReference type="PANTHER" id="PTHR32309">
    <property type="entry name" value="TYROSINE-PROTEIN KINASE"/>
    <property type="match status" value="1"/>
</dbReference>
<dbReference type="AlphaFoldDB" id="A0A518DMK9"/>
<organism evidence="3 4">
    <name type="scientific">Lignipirellula cremea</name>
    <dbReference type="NCBI Taxonomy" id="2528010"/>
    <lineage>
        <taxon>Bacteria</taxon>
        <taxon>Pseudomonadati</taxon>
        <taxon>Planctomycetota</taxon>
        <taxon>Planctomycetia</taxon>
        <taxon>Pirellulales</taxon>
        <taxon>Pirellulaceae</taxon>
        <taxon>Lignipirellula</taxon>
    </lineage>
</organism>
<sequence length="510" mass="56178">MSRFSPMPLTPATVLRACRRHWRRSFAVLSAVGLLTIAALIFWPRTYMSEAKLFVKLGRSVLSVDPTVNTQQSISVQESREVEMNSIVEVLDSRTLAEQVVSQLGAKVVLGESRINPQSLEVRSVSLTEPPPIAVSHSADFEEAVKVVKDSFGVFAPRKTTIVTLRYKAGSPELAQAVTNAFLDSYLREHARVNRTLGSYEFFVAQEAAAKSKLKSVSDAFRDAKNAIGVASIEGRRSSLQGQISSVESSIVMAETDLATARGGIASLEESIEGLPERRLSAETSGFPNQAADQMRHQLYIRQTRLAELRSKYTDLHPEVIAMQYEVANSQKILDEQPVARVQRTEGANPAREKLEQELLSERAKAASFAARVTELRSQYETALAELRLLNHHEVQLAAMEREVQQAENAWRDYAGKLEQSRLDNAIDSQRISNVNILQRANYVAKPISPKRTMVGGFGLIFGLTSALGVALLSEFLSPSLTSVEEVQSQLSVPVFLSLPRVSPGSTLLN</sequence>
<feature type="coiled-coil region" evidence="1">
    <location>
        <begin position="352"/>
        <end position="417"/>
    </location>
</feature>
<dbReference type="GO" id="GO:0005886">
    <property type="term" value="C:plasma membrane"/>
    <property type="evidence" value="ECO:0007669"/>
    <property type="project" value="TreeGrafter"/>
</dbReference>
<dbReference type="OrthoDB" id="231505at2"/>
<gene>
    <name evidence="3" type="primary">smc_1</name>
    <name evidence="3" type="ORF">Pla8534_08370</name>
</gene>
<feature type="transmembrane region" description="Helical" evidence="2">
    <location>
        <begin position="26"/>
        <end position="43"/>
    </location>
</feature>
<reference evidence="3 4" key="1">
    <citation type="submission" date="2019-02" db="EMBL/GenBank/DDBJ databases">
        <title>Deep-cultivation of Planctomycetes and their phenomic and genomic characterization uncovers novel biology.</title>
        <authorList>
            <person name="Wiegand S."/>
            <person name="Jogler M."/>
            <person name="Boedeker C."/>
            <person name="Pinto D."/>
            <person name="Vollmers J."/>
            <person name="Rivas-Marin E."/>
            <person name="Kohn T."/>
            <person name="Peeters S.H."/>
            <person name="Heuer A."/>
            <person name="Rast P."/>
            <person name="Oberbeckmann S."/>
            <person name="Bunk B."/>
            <person name="Jeske O."/>
            <person name="Meyerdierks A."/>
            <person name="Storesund J.E."/>
            <person name="Kallscheuer N."/>
            <person name="Luecker S."/>
            <person name="Lage O.M."/>
            <person name="Pohl T."/>
            <person name="Merkel B.J."/>
            <person name="Hornburger P."/>
            <person name="Mueller R.-W."/>
            <person name="Bruemmer F."/>
            <person name="Labrenz M."/>
            <person name="Spormann A.M."/>
            <person name="Op den Camp H."/>
            <person name="Overmann J."/>
            <person name="Amann R."/>
            <person name="Jetten M.S.M."/>
            <person name="Mascher T."/>
            <person name="Medema M.H."/>
            <person name="Devos D.P."/>
            <person name="Kaster A.-K."/>
            <person name="Ovreas L."/>
            <person name="Rohde M."/>
            <person name="Galperin M.Y."/>
            <person name="Jogler C."/>
        </authorList>
    </citation>
    <scope>NUCLEOTIDE SEQUENCE [LARGE SCALE GENOMIC DNA]</scope>
    <source>
        <strain evidence="3 4">Pla85_3_4</strain>
    </source>
</reference>
<keyword evidence="2" id="KW-0472">Membrane</keyword>
<dbReference type="InterPro" id="IPR050445">
    <property type="entry name" value="Bact_polysacc_biosynth/exp"/>
</dbReference>
<evidence type="ECO:0000313" key="4">
    <source>
        <dbReference type="Proteomes" id="UP000317648"/>
    </source>
</evidence>
<dbReference type="EMBL" id="CP036433">
    <property type="protein sequence ID" value="QDU93062.1"/>
    <property type="molecule type" value="Genomic_DNA"/>
</dbReference>
<name>A0A518DMK9_9BACT</name>
<keyword evidence="4" id="KW-1185">Reference proteome</keyword>
<protein>
    <submittedName>
        <fullName evidence="3">Chromosome partition protein Smc</fullName>
    </submittedName>
</protein>
<keyword evidence="2" id="KW-0812">Transmembrane</keyword>
<dbReference type="Proteomes" id="UP000317648">
    <property type="component" value="Chromosome"/>
</dbReference>
<dbReference type="GO" id="GO:0004713">
    <property type="term" value="F:protein tyrosine kinase activity"/>
    <property type="evidence" value="ECO:0007669"/>
    <property type="project" value="TreeGrafter"/>
</dbReference>